<dbReference type="Pfam" id="PF17766">
    <property type="entry name" value="fn3_6"/>
    <property type="match status" value="1"/>
</dbReference>
<keyword evidence="5 6" id="KW-0720">Serine protease</keyword>
<gene>
    <name evidence="10" type="ORF">RD792_015314</name>
</gene>
<comment type="caution">
    <text evidence="10">The sequence shown here is derived from an EMBL/GenBank/DDBJ whole genome shotgun (WGS) entry which is preliminary data.</text>
</comment>
<dbReference type="Gene3D" id="3.40.50.200">
    <property type="entry name" value="Peptidase S8/S53 domain"/>
    <property type="match status" value="1"/>
</dbReference>
<dbReference type="InterPro" id="IPR045051">
    <property type="entry name" value="SBT"/>
</dbReference>
<evidence type="ECO:0000259" key="9">
    <source>
        <dbReference type="Pfam" id="PF17766"/>
    </source>
</evidence>
<feature type="domain" description="Subtilisin-like protease fibronectin type-III" evidence="9">
    <location>
        <begin position="688"/>
        <end position="789"/>
    </location>
</feature>
<dbReference type="Gene3D" id="3.30.70.80">
    <property type="entry name" value="Peptidase S8 propeptide/proteinase inhibitor I9"/>
    <property type="match status" value="1"/>
</dbReference>
<dbReference type="InterPro" id="IPR034197">
    <property type="entry name" value="Peptidases_S8_3"/>
</dbReference>
<evidence type="ECO:0000259" key="7">
    <source>
        <dbReference type="Pfam" id="PF00082"/>
    </source>
</evidence>
<sequence length="792" mass="85638">MDHEEVVSIFPSKTFKLQTTRSWDFMGFPENVQRNLTVESDTIIGVIDDSGIWSESESFNDMFRCSSQEICKGRLNFTCNNTLQINVAEEERQLYIVYMGNLDEKHELPSSQHFNILQEVVDVSFLRQSLVRSYTRSFNGFAAYLTPQEQEKLADHNEVVSIFPSTTYQPQTTRSWDFMGFPENVKRNPTVESDTIIGAIDTGIWPESESFNDKGFGPPPKKWEGVCKGGFNFTCNNKLIGARSYGSDSARDTQGHGTHTASTAAGNIVIGASFNGIAKGTARGAVPSSRIAAYNVCIPNQGCSSKDILAGFDDAIADGVDLITISIGQTSAVALDNDAVAIGSFHALQKGILVIQSAGNEGFRGSVASVAPWILTAGASITDRGFVTKVVLGNGSVLTGKSVNPFKLNGTTFPLVYGKEVSAKQCDEEAAKECIEGCLQDNLVKGRIVLCDDFVGRREAFRAGALGSIGTYEDVKADVTFIVPLPGSALTKHDFSVVQSYINSTKAPKIDILTSEPIRNLDAPRVASFSSKGPNSIIPNILKPDVVAPGVDILAAFSPKAPPSTIPSDKRSVSYSILSGTSMACPHVAGAAAYIKSLHPDWSPSAIKSALMTTAWRMNVEHNPDADFAYGSGHIDPVKAADPGLVYETVQDDYVKMLCGLGSNTTTIRNIFGVNVNCSEGFKINPKDLNYPSMTVNIGSFESNKSIPFSEKLTRTVTNVGCANSTYKAKTGISSDYSINVNPSILTFGELHEKKTLEVMISRKFTGKMIYAALEWSDGVHNVRSPIVVYID</sequence>
<accession>A0ABR0CRQ0</accession>
<dbReference type="CDD" id="cd02120">
    <property type="entry name" value="PA_subtilisin_like"/>
    <property type="match status" value="1"/>
</dbReference>
<dbReference type="InterPro" id="IPR015500">
    <property type="entry name" value="Peptidase_S8_subtilisin-rel"/>
</dbReference>
<keyword evidence="11" id="KW-1185">Reference proteome</keyword>
<dbReference type="InterPro" id="IPR037045">
    <property type="entry name" value="S8pro/Inhibitor_I9_sf"/>
</dbReference>
<dbReference type="PROSITE" id="PS00138">
    <property type="entry name" value="SUBTILASE_SER"/>
    <property type="match status" value="1"/>
</dbReference>
<comment type="similarity">
    <text evidence="1 6">Belongs to the peptidase S8 family.</text>
</comment>
<evidence type="ECO:0000256" key="4">
    <source>
        <dbReference type="ARBA" id="ARBA00022801"/>
    </source>
</evidence>
<dbReference type="PANTHER" id="PTHR10795">
    <property type="entry name" value="PROPROTEIN CONVERTASE SUBTILISIN/KEXIN"/>
    <property type="match status" value="1"/>
</dbReference>
<dbReference type="PROSITE" id="PS51892">
    <property type="entry name" value="SUBTILASE"/>
    <property type="match status" value="1"/>
</dbReference>
<dbReference type="InterPro" id="IPR010259">
    <property type="entry name" value="S8pro/Inhibitor_I9"/>
</dbReference>
<dbReference type="PRINTS" id="PR00723">
    <property type="entry name" value="SUBTILISIN"/>
</dbReference>
<dbReference type="Gene3D" id="2.60.40.2310">
    <property type="match status" value="1"/>
</dbReference>
<evidence type="ECO:0000256" key="2">
    <source>
        <dbReference type="ARBA" id="ARBA00022670"/>
    </source>
</evidence>
<organism evidence="10 11">
    <name type="scientific">Penstemon davidsonii</name>
    <dbReference type="NCBI Taxonomy" id="160366"/>
    <lineage>
        <taxon>Eukaryota</taxon>
        <taxon>Viridiplantae</taxon>
        <taxon>Streptophyta</taxon>
        <taxon>Embryophyta</taxon>
        <taxon>Tracheophyta</taxon>
        <taxon>Spermatophyta</taxon>
        <taxon>Magnoliopsida</taxon>
        <taxon>eudicotyledons</taxon>
        <taxon>Gunneridae</taxon>
        <taxon>Pentapetalae</taxon>
        <taxon>asterids</taxon>
        <taxon>lamiids</taxon>
        <taxon>Lamiales</taxon>
        <taxon>Plantaginaceae</taxon>
        <taxon>Cheloneae</taxon>
        <taxon>Penstemon</taxon>
    </lineage>
</organism>
<feature type="active site" description="Charge relay system" evidence="6">
    <location>
        <position position="256"/>
    </location>
</feature>
<dbReference type="Pfam" id="PF05922">
    <property type="entry name" value="Inhibitor_I9"/>
    <property type="match status" value="1"/>
</dbReference>
<dbReference type="InterPro" id="IPR036852">
    <property type="entry name" value="Peptidase_S8/S53_dom_sf"/>
</dbReference>
<dbReference type="EMBL" id="JAYDYQ010002687">
    <property type="protein sequence ID" value="KAK4479779.1"/>
    <property type="molecule type" value="Genomic_DNA"/>
</dbReference>
<dbReference type="InterPro" id="IPR041469">
    <property type="entry name" value="Subtilisin-like_FN3"/>
</dbReference>
<proteinExistence type="inferred from homology"/>
<reference evidence="10 11" key="1">
    <citation type="journal article" date="2023" name="bioRxiv">
        <title>Genome report: Whole genome sequence and annotation of Penstemon davidsonii.</title>
        <authorList>
            <person name="Ostevik K.L."/>
            <person name="Alabady M."/>
            <person name="Zhang M."/>
            <person name="Rausher M.D."/>
        </authorList>
    </citation>
    <scope>NUCLEOTIDE SEQUENCE [LARGE SCALE GENOMIC DNA]</scope>
    <source>
        <strain evidence="10">DNT005</strain>
        <tissue evidence="10">Whole leaf</tissue>
    </source>
</reference>
<evidence type="ECO:0000256" key="1">
    <source>
        <dbReference type="ARBA" id="ARBA00011073"/>
    </source>
</evidence>
<dbReference type="Pfam" id="PF00082">
    <property type="entry name" value="Peptidase_S8"/>
    <property type="match status" value="1"/>
</dbReference>
<feature type="active site" description="Charge relay system" evidence="6">
    <location>
        <position position="201"/>
    </location>
</feature>
<dbReference type="InterPro" id="IPR000209">
    <property type="entry name" value="Peptidase_S8/S53_dom"/>
</dbReference>
<evidence type="ECO:0000313" key="10">
    <source>
        <dbReference type="EMBL" id="KAK4479779.1"/>
    </source>
</evidence>
<evidence type="ECO:0000256" key="3">
    <source>
        <dbReference type="ARBA" id="ARBA00022729"/>
    </source>
</evidence>
<dbReference type="SUPFAM" id="SSF52743">
    <property type="entry name" value="Subtilisin-like"/>
    <property type="match status" value="1"/>
</dbReference>
<evidence type="ECO:0000259" key="8">
    <source>
        <dbReference type="Pfam" id="PF05922"/>
    </source>
</evidence>
<name>A0ABR0CRQ0_9LAMI</name>
<keyword evidence="3" id="KW-0732">Signal</keyword>
<evidence type="ECO:0000256" key="5">
    <source>
        <dbReference type="ARBA" id="ARBA00022825"/>
    </source>
</evidence>
<evidence type="ECO:0000313" key="11">
    <source>
        <dbReference type="Proteomes" id="UP001291926"/>
    </source>
</evidence>
<feature type="domain" description="Peptidase S8/S53" evidence="7">
    <location>
        <begin position="193"/>
        <end position="633"/>
    </location>
</feature>
<dbReference type="Proteomes" id="UP001291926">
    <property type="component" value="Unassembled WGS sequence"/>
</dbReference>
<keyword evidence="4 6" id="KW-0378">Hydrolase</keyword>
<dbReference type="InterPro" id="IPR023828">
    <property type="entry name" value="Peptidase_S8_Ser-AS"/>
</dbReference>
<protein>
    <submittedName>
        <fullName evidence="10">Uncharacterized protein</fullName>
    </submittedName>
</protein>
<evidence type="ECO:0000256" key="6">
    <source>
        <dbReference type="PROSITE-ProRule" id="PRU01240"/>
    </source>
</evidence>
<feature type="active site" description="Charge relay system" evidence="6">
    <location>
        <position position="582"/>
    </location>
</feature>
<feature type="domain" description="Inhibitor I9" evidence="8">
    <location>
        <begin position="95"/>
        <end position="169"/>
    </location>
</feature>
<keyword evidence="2 6" id="KW-0645">Protease</keyword>
<dbReference type="CDD" id="cd04852">
    <property type="entry name" value="Peptidases_S8_3"/>
    <property type="match status" value="1"/>
</dbReference>
<dbReference type="Gene3D" id="3.50.30.30">
    <property type="match status" value="1"/>
</dbReference>